<dbReference type="RefSeq" id="WP_015828103.1">
    <property type="nucleotide sequence ID" value="NC_012982.1"/>
</dbReference>
<dbReference type="STRING" id="582402.Hbal_2273"/>
<accession>C6XMN9</accession>
<gene>
    <name evidence="1" type="ordered locus">Hbal_2273</name>
</gene>
<dbReference type="OrthoDB" id="3650427at2"/>
<dbReference type="Proteomes" id="UP000002745">
    <property type="component" value="Chromosome"/>
</dbReference>
<sequence>MIKISAKIVRGKNKGEELTPHLHKNGKYVASETRFKRDYIEVDNISDLPKLIKDGYKIRMSSASGSAPSLISPSSITIKS</sequence>
<dbReference type="HOGENOM" id="CLU_2584938_0_0_5"/>
<protein>
    <submittedName>
        <fullName evidence="1">Uncharacterized protein</fullName>
    </submittedName>
</protein>
<organism evidence="1 2">
    <name type="scientific">Hirschia baltica (strain ATCC 49814 / DSM 5838 / IFAM 1418)</name>
    <dbReference type="NCBI Taxonomy" id="582402"/>
    <lineage>
        <taxon>Bacteria</taxon>
        <taxon>Pseudomonadati</taxon>
        <taxon>Pseudomonadota</taxon>
        <taxon>Alphaproteobacteria</taxon>
        <taxon>Hyphomonadales</taxon>
        <taxon>Hyphomonadaceae</taxon>
        <taxon>Hirschia</taxon>
    </lineage>
</organism>
<evidence type="ECO:0000313" key="1">
    <source>
        <dbReference type="EMBL" id="ACT59953.1"/>
    </source>
</evidence>
<dbReference type="AlphaFoldDB" id="C6XMN9"/>
<reference evidence="2" key="1">
    <citation type="journal article" date="2011" name="J. Bacteriol.">
        <title>Genome sequences of eight morphologically diverse alphaproteobacteria.</title>
        <authorList>
            <consortium name="US DOE Joint Genome Institute"/>
            <person name="Brown P.J."/>
            <person name="Kysela D.T."/>
            <person name="Buechlein A."/>
            <person name="Hemmerich C."/>
            <person name="Brun Y.V."/>
        </authorList>
    </citation>
    <scope>NUCLEOTIDE SEQUENCE [LARGE SCALE GENOMIC DNA]</scope>
    <source>
        <strain evidence="2">ATCC 49814 / DSM 5838 / IFAM 1418</strain>
    </source>
</reference>
<name>C6XMN9_HIRBI</name>
<evidence type="ECO:0000313" key="2">
    <source>
        <dbReference type="Proteomes" id="UP000002745"/>
    </source>
</evidence>
<keyword evidence="2" id="KW-1185">Reference proteome</keyword>
<dbReference type="KEGG" id="hba:Hbal_2273"/>
<proteinExistence type="predicted"/>
<dbReference type="eggNOG" id="ENOG5033H4U">
    <property type="taxonomic scope" value="Bacteria"/>
</dbReference>
<dbReference type="EMBL" id="CP001678">
    <property type="protein sequence ID" value="ACT59953.1"/>
    <property type="molecule type" value="Genomic_DNA"/>
</dbReference>